<protein>
    <recommendedName>
        <fullName evidence="3">ubiquitinyl hydrolase 1</fullName>
        <ecNumber evidence="3">3.4.19.12</ecNumber>
    </recommendedName>
</protein>
<evidence type="ECO:0000256" key="3">
    <source>
        <dbReference type="ARBA" id="ARBA00012759"/>
    </source>
</evidence>
<reference evidence="7 8" key="1">
    <citation type="journal article" date="2012" name="Nat. Genet.">
        <title>The yak genome and adaptation to life at high altitude.</title>
        <authorList>
            <person name="Qiu Q."/>
            <person name="Zhang G."/>
            <person name="Ma T."/>
            <person name="Qian W."/>
            <person name="Wang J."/>
            <person name="Ye Z."/>
            <person name="Cao C."/>
            <person name="Hu Q."/>
            <person name="Kim J."/>
            <person name="Larkin D.M."/>
            <person name="Auvil L."/>
            <person name="Capitanu B."/>
            <person name="Ma J."/>
            <person name="Lewin H.A."/>
            <person name="Qian X."/>
            <person name="Lang Y."/>
            <person name="Zhou R."/>
            <person name="Wang L."/>
            <person name="Wang K."/>
            <person name="Xia J."/>
            <person name="Liao S."/>
            <person name="Pan S."/>
            <person name="Lu X."/>
            <person name="Hou H."/>
            <person name="Wang Y."/>
            <person name="Zang X."/>
            <person name="Yin Y."/>
            <person name="Ma H."/>
            <person name="Zhang J."/>
            <person name="Wang Z."/>
            <person name="Zhang Y."/>
            <person name="Zhang D."/>
            <person name="Yonezawa T."/>
            <person name="Hasegawa M."/>
            <person name="Zhong Y."/>
            <person name="Liu W."/>
            <person name="Zhang Y."/>
            <person name="Huang Z."/>
            <person name="Zhang S."/>
            <person name="Long R."/>
            <person name="Yang H."/>
            <person name="Wang J."/>
            <person name="Lenstra J.A."/>
            <person name="Cooper D.N."/>
            <person name="Wu Y."/>
            <person name="Wang J."/>
            <person name="Shi P."/>
            <person name="Wang J."/>
            <person name="Liu J."/>
        </authorList>
    </citation>
    <scope>NUCLEOTIDE SEQUENCE [LARGE SCALE GENOMIC DNA]</scope>
    <source>
        <strain evidence="8">yakQH1</strain>
    </source>
</reference>
<dbReference type="PROSITE" id="PS50235">
    <property type="entry name" value="USP_3"/>
    <property type="match status" value="1"/>
</dbReference>
<dbReference type="Gene3D" id="3.90.70.10">
    <property type="entry name" value="Cysteine proteinases"/>
    <property type="match status" value="1"/>
</dbReference>
<comment type="subcellular location">
    <subcellularLocation>
        <location evidence="2">Cytoplasm</location>
    </subcellularLocation>
</comment>
<dbReference type="GO" id="GO:0005737">
    <property type="term" value="C:cytoplasm"/>
    <property type="evidence" value="ECO:0007669"/>
    <property type="project" value="UniProtKB-SubCell"/>
</dbReference>
<dbReference type="STRING" id="72004.ENSBMUP00000014283"/>
<dbReference type="GO" id="GO:0016579">
    <property type="term" value="P:protein deubiquitination"/>
    <property type="evidence" value="ECO:0007669"/>
    <property type="project" value="InterPro"/>
</dbReference>
<evidence type="ECO:0000313" key="8">
    <source>
        <dbReference type="Proteomes" id="UP000011080"/>
    </source>
</evidence>
<dbReference type="InterPro" id="IPR001394">
    <property type="entry name" value="Peptidase_C19_UCH"/>
</dbReference>
<evidence type="ECO:0000259" key="6">
    <source>
        <dbReference type="PROSITE" id="PS50235"/>
    </source>
</evidence>
<dbReference type="PANTHER" id="PTHR21646:SF11">
    <property type="entry name" value="INACTIVE UBIQUITIN CARBOXYL-TERMINAL HYDROLASE 50"/>
    <property type="match status" value="1"/>
</dbReference>
<dbReference type="SUPFAM" id="SSF54001">
    <property type="entry name" value="Cysteine proteinases"/>
    <property type="match status" value="1"/>
</dbReference>
<dbReference type="InterPro" id="IPR018200">
    <property type="entry name" value="USP_CS"/>
</dbReference>
<evidence type="ECO:0000313" key="7">
    <source>
        <dbReference type="EMBL" id="ELR52999.1"/>
    </source>
</evidence>
<dbReference type="EC" id="3.4.19.12" evidence="3"/>
<evidence type="ECO:0000256" key="4">
    <source>
        <dbReference type="ARBA" id="ARBA00022490"/>
    </source>
</evidence>
<proteinExistence type="predicted"/>
<sequence length="319" mass="37222">MWFHEMASQRSFPEDDFSIYYVLSECTDHYDPCPVNEAEENQLHLQGVTGLRNLGNTCYMNAILQCLCSISPLVEYFLSGKYINALQKDCSEVATAFAYVMTDMWLGDSDCVSPEIFRSALGNLYPVFMKKTQQDAQEFLIYVLNELHEALKKYHRRKAYEKRSIPRCCRKMIANESSIITRLFEGQLSYSIVCLKCENCTYKNEVFTIISLPIPSEYECSLQPMMTVFYRKATYSQKLLMCTSFMSDLQTYYLTHLFSLSRFDILGTMKRKLRTDIHYPLTNLDLTPYICPIFRKHPKYNLCAVVVSKMLKLYRVTQV</sequence>
<keyword evidence="5 7" id="KW-0378">Hydrolase</keyword>
<dbReference type="PROSITE" id="PS00972">
    <property type="entry name" value="USP_1"/>
    <property type="match status" value="1"/>
</dbReference>
<evidence type="ECO:0000256" key="1">
    <source>
        <dbReference type="ARBA" id="ARBA00000707"/>
    </source>
</evidence>
<dbReference type="InterPro" id="IPR028889">
    <property type="entry name" value="USP"/>
</dbReference>
<accession>L8IBT1</accession>
<feature type="domain" description="USP" evidence="6">
    <location>
        <begin position="49"/>
        <end position="319"/>
    </location>
</feature>
<dbReference type="Proteomes" id="UP000011080">
    <property type="component" value="Unassembled WGS sequence"/>
</dbReference>
<comment type="catalytic activity">
    <reaction evidence="1">
        <text>Thiol-dependent hydrolysis of ester, thioester, amide, peptide and isopeptide bonds formed by the C-terminal Gly of ubiquitin (a 76-residue protein attached to proteins as an intracellular targeting signal).</text>
        <dbReference type="EC" id="3.4.19.12"/>
    </reaction>
</comment>
<evidence type="ECO:0000256" key="2">
    <source>
        <dbReference type="ARBA" id="ARBA00004496"/>
    </source>
</evidence>
<keyword evidence="4" id="KW-0963">Cytoplasm</keyword>
<dbReference type="EMBL" id="JH881644">
    <property type="protein sequence ID" value="ELR52999.1"/>
    <property type="molecule type" value="Genomic_DNA"/>
</dbReference>
<dbReference type="PANTHER" id="PTHR21646">
    <property type="entry name" value="UBIQUITIN CARBOXYL-TERMINAL HYDROLASE"/>
    <property type="match status" value="1"/>
</dbReference>
<dbReference type="InterPro" id="IPR050185">
    <property type="entry name" value="Ub_carboxyl-term_hydrolase"/>
</dbReference>
<evidence type="ECO:0000256" key="5">
    <source>
        <dbReference type="ARBA" id="ARBA00022801"/>
    </source>
</evidence>
<dbReference type="GO" id="GO:0004843">
    <property type="term" value="F:cysteine-type deubiquitinase activity"/>
    <property type="evidence" value="ECO:0007669"/>
    <property type="project" value="UniProtKB-EC"/>
</dbReference>
<name>L8IBT1_9CETA</name>
<gene>
    <name evidence="7" type="ORF">M91_14105</name>
</gene>
<organism evidence="7 8">
    <name type="scientific">Bos mutus</name>
    <name type="common">wild yak</name>
    <dbReference type="NCBI Taxonomy" id="72004"/>
    <lineage>
        <taxon>Eukaryota</taxon>
        <taxon>Metazoa</taxon>
        <taxon>Chordata</taxon>
        <taxon>Craniata</taxon>
        <taxon>Vertebrata</taxon>
        <taxon>Euteleostomi</taxon>
        <taxon>Mammalia</taxon>
        <taxon>Eutheria</taxon>
        <taxon>Laurasiatheria</taxon>
        <taxon>Artiodactyla</taxon>
        <taxon>Ruminantia</taxon>
        <taxon>Pecora</taxon>
        <taxon>Bovidae</taxon>
        <taxon>Bovinae</taxon>
        <taxon>Bos</taxon>
    </lineage>
</organism>
<dbReference type="Pfam" id="PF00443">
    <property type="entry name" value="UCH"/>
    <property type="match status" value="1"/>
</dbReference>
<dbReference type="AlphaFoldDB" id="L8IBT1"/>
<dbReference type="InterPro" id="IPR038765">
    <property type="entry name" value="Papain-like_cys_pep_sf"/>
</dbReference>